<dbReference type="GO" id="GO:0017038">
    <property type="term" value="P:protein import"/>
    <property type="evidence" value="ECO:0007669"/>
    <property type="project" value="TreeGrafter"/>
</dbReference>
<dbReference type="InterPro" id="IPR050790">
    <property type="entry name" value="ExbB/TolQ_transport"/>
</dbReference>
<dbReference type="RefSeq" id="WP_011269071.1">
    <property type="nucleotide sequence ID" value="NZ_LGAR01000044.1"/>
</dbReference>
<evidence type="ECO:0000313" key="16">
    <source>
        <dbReference type="Proteomes" id="UP000050297"/>
    </source>
</evidence>
<dbReference type="PANTHER" id="PTHR30625:SF14">
    <property type="entry name" value="BIOPOLYMER TRANSPORT PROTEIN EXBB"/>
    <property type="match status" value="1"/>
</dbReference>
<evidence type="ECO:0000256" key="6">
    <source>
        <dbReference type="ARBA" id="ARBA00022519"/>
    </source>
</evidence>
<dbReference type="AlphaFoldDB" id="A0A0L8IVR5"/>
<comment type="caution">
    <text evidence="15">The sequence shown here is derived from an EMBL/GenBank/DDBJ whole genome shotgun (WGS) entry which is preliminary data.</text>
</comment>
<evidence type="ECO:0000256" key="12">
    <source>
        <dbReference type="RuleBase" id="RU004057"/>
    </source>
</evidence>
<reference evidence="15 16" key="1">
    <citation type="submission" date="2015-09" db="EMBL/GenBank/DDBJ databases">
        <title>Genome announcement of multiple Pseudomonas syringae strains.</title>
        <authorList>
            <person name="Thakur S."/>
            <person name="Wang P.W."/>
            <person name="Gong Y."/>
            <person name="Weir B.S."/>
            <person name="Guttman D.S."/>
        </authorList>
    </citation>
    <scope>NUCLEOTIDE SEQUENCE [LARGE SCALE GENOMIC DNA]</scope>
    <source>
        <strain evidence="15 16">ICMP2802</strain>
    </source>
</reference>
<dbReference type="GO" id="GO:0005886">
    <property type="term" value="C:plasma membrane"/>
    <property type="evidence" value="ECO:0007669"/>
    <property type="project" value="UniProtKB-SubCell"/>
</dbReference>
<keyword evidence="4 12" id="KW-0813">Transport</keyword>
<evidence type="ECO:0000256" key="9">
    <source>
        <dbReference type="ARBA" id="ARBA00022989"/>
    </source>
</evidence>
<evidence type="ECO:0000259" key="14">
    <source>
        <dbReference type="Pfam" id="PF01618"/>
    </source>
</evidence>
<dbReference type="EMBL" id="LJPM01000333">
    <property type="protein sequence ID" value="KPW18090.1"/>
    <property type="molecule type" value="Genomic_DNA"/>
</dbReference>
<proteinExistence type="inferred from homology"/>
<keyword evidence="6" id="KW-0997">Cell inner membrane</keyword>
<evidence type="ECO:0000256" key="1">
    <source>
        <dbReference type="ARBA" id="ARBA00004429"/>
    </source>
</evidence>
<keyword evidence="10 13" id="KW-0472">Membrane</keyword>
<evidence type="ECO:0000256" key="8">
    <source>
        <dbReference type="ARBA" id="ARBA00022927"/>
    </source>
</evidence>
<evidence type="ECO:0000256" key="2">
    <source>
        <dbReference type="ARBA" id="ARBA00011471"/>
    </source>
</evidence>
<evidence type="ECO:0000313" key="15">
    <source>
        <dbReference type="EMBL" id="KPW18090.1"/>
    </source>
</evidence>
<feature type="transmembrane region" description="Helical" evidence="13">
    <location>
        <begin position="175"/>
        <end position="195"/>
    </location>
</feature>
<keyword evidence="7 13" id="KW-0812">Transmembrane</keyword>
<keyword evidence="9 13" id="KW-1133">Transmembrane helix</keyword>
<keyword evidence="5" id="KW-1003">Cell membrane</keyword>
<evidence type="ECO:0000256" key="10">
    <source>
        <dbReference type="ARBA" id="ARBA00023136"/>
    </source>
</evidence>
<comment type="similarity">
    <text evidence="12">Belongs to the exbB/tolQ family.</text>
</comment>
<feature type="transmembrane region" description="Helical" evidence="13">
    <location>
        <begin position="20"/>
        <end position="38"/>
    </location>
</feature>
<feature type="transmembrane region" description="Helical" evidence="13">
    <location>
        <begin position="127"/>
        <end position="150"/>
    </location>
</feature>
<evidence type="ECO:0000256" key="4">
    <source>
        <dbReference type="ARBA" id="ARBA00022448"/>
    </source>
</evidence>
<sequence length="242" mass="25758">MDTGTLGLNVLWQQADVVTRGVALTLLVMSIASWYVMVDKLVRLALHRLRSPKLLEAFWNAPTLKDGVQQLGHHSAYAELTQAGVSAARQHRDALNGDMHPPAFSEWLTRALRQATLTVGGQLQGGMAILATVGSSAPFVGLLGTVWGIYHALMKIGLTGDASIDKVAGPVGETLIMTALGLAVAIPATLGYNLLVRSNKQTLAELGKFAFELHDLLVIGARATPRGGQPARSTFNAQAEFV</sequence>
<feature type="domain" description="MotA/TolQ/ExbB proton channel" evidence="14">
    <location>
        <begin position="103"/>
        <end position="205"/>
    </location>
</feature>
<comment type="subunit">
    <text evidence="2">The accessory proteins ExbB and ExbD seem to form a complex with TonB.</text>
</comment>
<dbReference type="InterPro" id="IPR002898">
    <property type="entry name" value="MotA_ExbB_proton_chnl"/>
</dbReference>
<keyword evidence="8 12" id="KW-0653">Protein transport</keyword>
<dbReference type="PANTHER" id="PTHR30625">
    <property type="entry name" value="PROTEIN TOLQ"/>
    <property type="match status" value="1"/>
</dbReference>
<evidence type="ECO:0000256" key="13">
    <source>
        <dbReference type="SAM" id="Phobius"/>
    </source>
</evidence>
<dbReference type="PATRIC" id="fig|199198.4.peg.4006"/>
<organism evidence="15 16">
    <name type="scientific">Pseudomonas syringae pv. aceris</name>
    <dbReference type="NCBI Taxonomy" id="199198"/>
    <lineage>
        <taxon>Bacteria</taxon>
        <taxon>Pseudomonadati</taxon>
        <taxon>Pseudomonadota</taxon>
        <taxon>Gammaproteobacteria</taxon>
        <taxon>Pseudomonadales</taxon>
        <taxon>Pseudomonadaceae</taxon>
        <taxon>Pseudomonas</taxon>
        <taxon>Pseudomonas syringae</taxon>
    </lineage>
</organism>
<evidence type="ECO:0000256" key="5">
    <source>
        <dbReference type="ARBA" id="ARBA00022475"/>
    </source>
</evidence>
<accession>A0A0L8IVR5</accession>
<gene>
    <name evidence="15" type="ORF">ALO91_01058</name>
</gene>
<protein>
    <recommendedName>
        <fullName evidence="3">Biopolymer transport protein ExbB</fullName>
    </recommendedName>
</protein>
<dbReference type="Pfam" id="PF01618">
    <property type="entry name" value="MotA_ExbB"/>
    <property type="match status" value="1"/>
</dbReference>
<dbReference type="Proteomes" id="UP000050297">
    <property type="component" value="Unassembled WGS sequence"/>
</dbReference>
<evidence type="ECO:0000256" key="11">
    <source>
        <dbReference type="ARBA" id="ARBA00024816"/>
    </source>
</evidence>
<evidence type="ECO:0000256" key="7">
    <source>
        <dbReference type="ARBA" id="ARBA00022692"/>
    </source>
</evidence>
<comment type="function">
    <text evidence="11">Involved in the TonB-dependent energy-dependent transport of various receptor-bound substrates. Protects ExbD from proteolytic degradation and functionally stabilizes TonB.</text>
</comment>
<name>A0A0L8IVR5_PSESX</name>
<evidence type="ECO:0000256" key="3">
    <source>
        <dbReference type="ARBA" id="ARBA00022093"/>
    </source>
</evidence>
<comment type="subcellular location">
    <subcellularLocation>
        <location evidence="1">Cell inner membrane</location>
        <topology evidence="1">Multi-pass membrane protein</topology>
    </subcellularLocation>
    <subcellularLocation>
        <location evidence="12">Membrane</location>
        <topology evidence="12">Multi-pass membrane protein</topology>
    </subcellularLocation>
</comment>